<reference evidence="3" key="1">
    <citation type="submission" date="2016-10" db="EMBL/GenBank/DDBJ databases">
        <title>Sequence of Gallionella enrichment culture.</title>
        <authorList>
            <person name="Poehlein A."/>
            <person name="Muehling M."/>
            <person name="Daniel R."/>
        </authorList>
    </citation>
    <scope>NUCLEOTIDE SEQUENCE</scope>
</reference>
<gene>
    <name evidence="3" type="primary">yddE_1</name>
    <name evidence="3" type="ORF">GALL_113600</name>
</gene>
<dbReference type="Gene3D" id="3.10.310.10">
    <property type="entry name" value="Diaminopimelate Epimerase, Chain A, domain 1"/>
    <property type="match status" value="2"/>
</dbReference>
<comment type="similarity">
    <text evidence="1">Belongs to the PhzF family.</text>
</comment>
<dbReference type="Pfam" id="PF02567">
    <property type="entry name" value="PhzC-PhzF"/>
    <property type="match status" value="1"/>
</dbReference>
<dbReference type="PANTHER" id="PTHR13774:SF17">
    <property type="entry name" value="PHENAZINE BIOSYNTHESIS-LIKE DOMAIN-CONTAINING PROTEIN"/>
    <property type="match status" value="1"/>
</dbReference>
<dbReference type="EMBL" id="MLJW01000043">
    <property type="protein sequence ID" value="OIR06445.1"/>
    <property type="molecule type" value="Genomic_DNA"/>
</dbReference>
<keyword evidence="2 3" id="KW-0413">Isomerase</keyword>
<dbReference type="PANTHER" id="PTHR13774">
    <property type="entry name" value="PHENAZINE BIOSYNTHESIS PROTEIN"/>
    <property type="match status" value="1"/>
</dbReference>
<dbReference type="InterPro" id="IPR003719">
    <property type="entry name" value="Phenazine_PhzF-like"/>
</dbReference>
<protein>
    <submittedName>
        <fullName evidence="3">Putative isomerase YddE</fullName>
        <ecNumber evidence="3">5.1.-.-</ecNumber>
    </submittedName>
</protein>
<dbReference type="GO" id="GO:0016853">
    <property type="term" value="F:isomerase activity"/>
    <property type="evidence" value="ECO:0007669"/>
    <property type="project" value="UniProtKB-KW"/>
</dbReference>
<dbReference type="NCBIfam" id="TIGR00654">
    <property type="entry name" value="PhzF_family"/>
    <property type="match status" value="1"/>
</dbReference>
<sequence length="264" mass="28231">MSLPFHWIDAFTTSLGHGNPAGVVPLERWLDDATLQAIAAENGLSETAFFVPLGPARHHLRWFTPSTEVNLCGHATLATAHVLFTLLGVESPTQTFETRSGILTVRQAEHDRIELDFPSTSAKAIATPALLAQALGVAPVESHSCGENVLCVLDSAERVGSLTPDFAVMARIPPARFIVTAPGTGDCDFVSRFFAPGVGVPEDPVTGSAHCALTPFWAARLGRSQLFARQLSKRGGELWCSLAGDRVRIAGHAVRYLSGQIMLP</sequence>
<dbReference type="EC" id="5.1.-.-" evidence="3"/>
<dbReference type="SUPFAM" id="SSF54506">
    <property type="entry name" value="Diaminopimelate epimerase-like"/>
    <property type="match status" value="1"/>
</dbReference>
<proteinExistence type="inferred from homology"/>
<dbReference type="PIRSF" id="PIRSF016184">
    <property type="entry name" value="PhzC_PhzF"/>
    <property type="match status" value="1"/>
</dbReference>
<evidence type="ECO:0000256" key="2">
    <source>
        <dbReference type="ARBA" id="ARBA00023235"/>
    </source>
</evidence>
<evidence type="ECO:0000256" key="1">
    <source>
        <dbReference type="ARBA" id="ARBA00008270"/>
    </source>
</evidence>
<dbReference type="AlphaFoldDB" id="A0A1J5SQW5"/>
<comment type="caution">
    <text evidence="3">The sequence shown here is derived from an EMBL/GenBank/DDBJ whole genome shotgun (WGS) entry which is preliminary data.</text>
</comment>
<organism evidence="3">
    <name type="scientific">mine drainage metagenome</name>
    <dbReference type="NCBI Taxonomy" id="410659"/>
    <lineage>
        <taxon>unclassified sequences</taxon>
        <taxon>metagenomes</taxon>
        <taxon>ecological metagenomes</taxon>
    </lineage>
</organism>
<name>A0A1J5SQW5_9ZZZZ</name>
<dbReference type="GO" id="GO:0005737">
    <property type="term" value="C:cytoplasm"/>
    <property type="evidence" value="ECO:0007669"/>
    <property type="project" value="TreeGrafter"/>
</dbReference>
<evidence type="ECO:0000313" key="3">
    <source>
        <dbReference type="EMBL" id="OIR06445.1"/>
    </source>
</evidence>
<accession>A0A1J5SQW5</accession>